<gene>
    <name evidence="1" type="ORF">JJB07_16745</name>
</gene>
<accession>A0ABS1JE51</accession>
<protein>
    <submittedName>
        <fullName evidence="1">DUF2642 domain-containing protein</fullName>
    </submittedName>
</protein>
<dbReference type="RefSeq" id="WP_201637045.1">
    <property type="nucleotide sequence ID" value="NZ_JAEQNB010000005.1"/>
</dbReference>
<name>A0ABS1JE51_9BACL</name>
<dbReference type="Proteomes" id="UP000602284">
    <property type="component" value="Unassembled WGS sequence"/>
</dbReference>
<organism evidence="1 2">
    <name type="scientific">Tumebacillus amylolyticus</name>
    <dbReference type="NCBI Taxonomy" id="2801339"/>
    <lineage>
        <taxon>Bacteria</taxon>
        <taxon>Bacillati</taxon>
        <taxon>Bacillota</taxon>
        <taxon>Bacilli</taxon>
        <taxon>Bacillales</taxon>
        <taxon>Alicyclobacillaceae</taxon>
        <taxon>Tumebacillus</taxon>
    </lineage>
</organism>
<sequence length="226" mass="25242">MNKLKSYLGKSIEIKVSGGKTVVGTLADLGSDLLVMSVNERFMYIPFVHVQSIEEVTAKMDDGGGSALANQIPSPVQIDADQISYRNLLLHVRGQFVELYVSGRDSIHGYLTSVMNNYFVFYSPIYKSVYISLEHLKWLIPYPTNMTPYSLNQSLLPVNPTTLPLSRGFDEQVKKLAGHLVVFDFGDKEEKVGLLRSVDNNLAELVTASGDVCHWNLRHLKSVHLP</sequence>
<comment type="caution">
    <text evidence="1">The sequence shown here is derived from an EMBL/GenBank/DDBJ whole genome shotgun (WGS) entry which is preliminary data.</text>
</comment>
<reference evidence="1 2" key="1">
    <citation type="submission" date="2021-01" db="EMBL/GenBank/DDBJ databases">
        <title>Tumebacillus sp. strain ITR2 16S ribosomal RNA gene Genome sequencing and assembly.</title>
        <authorList>
            <person name="Kang M."/>
        </authorList>
    </citation>
    <scope>NUCLEOTIDE SEQUENCE [LARGE SCALE GENOMIC DNA]</scope>
    <source>
        <strain evidence="1 2">ITR2</strain>
    </source>
</reference>
<keyword evidence="2" id="KW-1185">Reference proteome</keyword>
<dbReference type="EMBL" id="JAEQNB010000005">
    <property type="protein sequence ID" value="MBL0388264.1"/>
    <property type="molecule type" value="Genomic_DNA"/>
</dbReference>
<evidence type="ECO:0000313" key="1">
    <source>
        <dbReference type="EMBL" id="MBL0388264.1"/>
    </source>
</evidence>
<evidence type="ECO:0000313" key="2">
    <source>
        <dbReference type="Proteomes" id="UP000602284"/>
    </source>
</evidence>
<proteinExistence type="predicted"/>